<sequence length="160" mass="18670">MERFQYFDNMVMINNSYFAKYNDFILDCISLNITSPLTENDFIIYKPLVDGKGGVQKIVNNNHLKADNANNIVMDNIINRVYEFINTQKQREVLTRELKRNSIEVAKPIKQKLREAYVSSWPYDEQIEALRDALNGDSTKLNKMNQDFAAVKAKIKRSIR</sequence>
<proteinExistence type="predicted"/>
<gene>
    <name evidence="1" type="ORF">COV55_02895</name>
</gene>
<protein>
    <submittedName>
        <fullName evidence="1">Uncharacterized protein</fullName>
    </submittedName>
</protein>
<evidence type="ECO:0000313" key="2">
    <source>
        <dbReference type="Proteomes" id="UP000230564"/>
    </source>
</evidence>
<name>A0A2H0NCQ6_9BACT</name>
<dbReference type="AlphaFoldDB" id="A0A2H0NCQ6"/>
<evidence type="ECO:0000313" key="1">
    <source>
        <dbReference type="EMBL" id="PIR06678.1"/>
    </source>
</evidence>
<dbReference type="Proteomes" id="UP000230564">
    <property type="component" value="Unassembled WGS sequence"/>
</dbReference>
<comment type="caution">
    <text evidence="1">The sequence shown here is derived from an EMBL/GenBank/DDBJ whole genome shotgun (WGS) entry which is preliminary data.</text>
</comment>
<organism evidence="1 2">
    <name type="scientific">Candidatus Komeilibacteria bacterium CG11_big_fil_rev_8_21_14_0_20_36_20</name>
    <dbReference type="NCBI Taxonomy" id="1974477"/>
    <lineage>
        <taxon>Bacteria</taxon>
        <taxon>Candidatus Komeiliibacteriota</taxon>
    </lineage>
</organism>
<accession>A0A2H0NCQ6</accession>
<reference evidence="1 2" key="1">
    <citation type="submission" date="2017-09" db="EMBL/GenBank/DDBJ databases">
        <title>Depth-based differentiation of microbial function through sediment-hosted aquifers and enrichment of novel symbionts in the deep terrestrial subsurface.</title>
        <authorList>
            <person name="Probst A.J."/>
            <person name="Ladd B."/>
            <person name="Jarett J.K."/>
            <person name="Geller-Mcgrath D.E."/>
            <person name="Sieber C.M."/>
            <person name="Emerson J.B."/>
            <person name="Anantharaman K."/>
            <person name="Thomas B.C."/>
            <person name="Malmstrom R."/>
            <person name="Stieglmeier M."/>
            <person name="Klingl A."/>
            <person name="Woyke T."/>
            <person name="Ryan C.M."/>
            <person name="Banfield J.F."/>
        </authorList>
    </citation>
    <scope>NUCLEOTIDE SEQUENCE [LARGE SCALE GENOMIC DNA]</scope>
    <source>
        <strain evidence="1">CG11_big_fil_rev_8_21_14_0_20_36_20</strain>
    </source>
</reference>
<dbReference type="EMBL" id="PCWQ01000011">
    <property type="protein sequence ID" value="PIR06678.1"/>
    <property type="molecule type" value="Genomic_DNA"/>
</dbReference>